<evidence type="ECO:0000259" key="3">
    <source>
        <dbReference type="Pfam" id="PF13511"/>
    </source>
</evidence>
<keyword evidence="1" id="KW-0732">Signal</keyword>
<organism evidence="4 5">
    <name type="scientific">Methylomonas rosea</name>
    <dbReference type="NCBI Taxonomy" id="2952227"/>
    <lineage>
        <taxon>Bacteria</taxon>
        <taxon>Pseudomonadati</taxon>
        <taxon>Pseudomonadota</taxon>
        <taxon>Gammaproteobacteria</taxon>
        <taxon>Methylococcales</taxon>
        <taxon>Methylococcaceae</taxon>
        <taxon>Methylomonas</taxon>
    </lineage>
</organism>
<dbReference type="EMBL" id="JANIBL010000012">
    <property type="protein sequence ID" value="MCQ8116885.1"/>
    <property type="molecule type" value="Genomic_DNA"/>
</dbReference>
<feature type="domain" description="Excalibur calcium-binding" evidence="2">
    <location>
        <begin position="104"/>
        <end position="138"/>
    </location>
</feature>
<evidence type="ECO:0000256" key="1">
    <source>
        <dbReference type="SAM" id="SignalP"/>
    </source>
</evidence>
<proteinExistence type="predicted"/>
<protein>
    <submittedName>
        <fullName evidence="4">DUF4124 domain-containing protein</fullName>
    </submittedName>
</protein>
<feature type="chain" id="PRO_5045208671" evidence="1">
    <location>
        <begin position="16"/>
        <end position="143"/>
    </location>
</feature>
<dbReference type="InterPro" id="IPR025392">
    <property type="entry name" value="DUF4124"/>
</dbReference>
<gene>
    <name evidence="4" type="ORF">NP589_05585</name>
</gene>
<dbReference type="Proteomes" id="UP001524570">
    <property type="component" value="Unassembled WGS sequence"/>
</dbReference>
<evidence type="ECO:0000259" key="2">
    <source>
        <dbReference type="Pfam" id="PF05901"/>
    </source>
</evidence>
<feature type="domain" description="DUF4124" evidence="3">
    <location>
        <begin position="12"/>
        <end position="62"/>
    </location>
</feature>
<keyword evidence="5" id="KW-1185">Reference proteome</keyword>
<feature type="signal peptide" evidence="1">
    <location>
        <begin position="1"/>
        <end position="15"/>
    </location>
</feature>
<dbReference type="InterPro" id="IPR008613">
    <property type="entry name" value="Excalibur_Ca-bd_domain"/>
</dbReference>
<evidence type="ECO:0000313" key="5">
    <source>
        <dbReference type="Proteomes" id="UP001524570"/>
    </source>
</evidence>
<evidence type="ECO:0000313" key="4">
    <source>
        <dbReference type="EMBL" id="MCQ8116885.1"/>
    </source>
</evidence>
<comment type="caution">
    <text evidence="4">The sequence shown here is derived from an EMBL/GenBank/DDBJ whole genome shotgun (WGS) entry which is preliminary data.</text>
</comment>
<reference evidence="4 5" key="1">
    <citation type="submission" date="2022-07" db="EMBL/GenBank/DDBJ databases">
        <title>Methylomonas rivi sp. nov., Methylomonas rosea sp. nov., Methylomonas aureus sp. nov. and Methylomonas subterranea sp. nov., four novel methanotrophs isolated from a freshwater creek and the deep terrestrial subsurface.</title>
        <authorList>
            <person name="Abin C."/>
            <person name="Sankaranarayanan K."/>
            <person name="Garner C."/>
            <person name="Sindelar R."/>
            <person name="Kotary K."/>
            <person name="Garner R."/>
            <person name="Barclay S."/>
            <person name="Lawson P."/>
            <person name="Krumholz L."/>
        </authorList>
    </citation>
    <scope>NUCLEOTIDE SEQUENCE [LARGE SCALE GENOMIC DNA]</scope>
    <source>
        <strain evidence="4 5">WSC-7</strain>
    </source>
</reference>
<accession>A0ABT1TQ39</accession>
<sequence>MAIRNLLLVSILLYAADSLGAVYKCTDANGRVVYSDTACDTKVDRKAANLKPLAEVKAEQPPLSKITDKIKSLFHSDSNSEQADGPPTAGAVENRSQKYVCDGRTYCSQMTSCEEATFFINNCPDTKMDGNNDGIPCEKQWCR</sequence>
<dbReference type="RefSeq" id="WP_256606098.1">
    <property type="nucleotide sequence ID" value="NZ_JANIBL010000012.1"/>
</dbReference>
<dbReference type="Pfam" id="PF05901">
    <property type="entry name" value="Excalibur"/>
    <property type="match status" value="1"/>
</dbReference>
<dbReference type="Pfam" id="PF13511">
    <property type="entry name" value="DUF4124"/>
    <property type="match status" value="1"/>
</dbReference>
<name>A0ABT1TQ39_9GAMM</name>